<evidence type="ECO:0000259" key="1">
    <source>
        <dbReference type="Pfam" id="PF01693"/>
    </source>
</evidence>
<name>A0AAD4G8G6_BOLED</name>
<evidence type="ECO:0000313" key="2">
    <source>
        <dbReference type="EMBL" id="KAF8430757.1"/>
    </source>
</evidence>
<dbReference type="EMBL" id="WHUW01000057">
    <property type="protein sequence ID" value="KAF8430757.1"/>
    <property type="molecule type" value="Genomic_DNA"/>
</dbReference>
<comment type="caution">
    <text evidence="2">The sequence shown here is derived from an EMBL/GenBank/DDBJ whole genome shotgun (WGS) entry which is preliminary data.</text>
</comment>
<feature type="domain" description="Ribonuclease H1 N-terminal" evidence="1">
    <location>
        <begin position="171"/>
        <end position="204"/>
    </location>
</feature>
<proteinExistence type="predicted"/>
<dbReference type="Proteomes" id="UP001194468">
    <property type="component" value="Unassembled WGS sequence"/>
</dbReference>
<accession>A0AAD4G8G6</accession>
<reference evidence="2" key="2">
    <citation type="journal article" date="2020" name="Nat. Commun.">
        <title>Large-scale genome sequencing of mycorrhizal fungi provides insights into the early evolution of symbiotic traits.</title>
        <authorList>
            <person name="Miyauchi S."/>
            <person name="Kiss E."/>
            <person name="Kuo A."/>
            <person name="Drula E."/>
            <person name="Kohler A."/>
            <person name="Sanchez-Garcia M."/>
            <person name="Morin E."/>
            <person name="Andreopoulos B."/>
            <person name="Barry K.W."/>
            <person name="Bonito G."/>
            <person name="Buee M."/>
            <person name="Carver A."/>
            <person name="Chen C."/>
            <person name="Cichocki N."/>
            <person name="Clum A."/>
            <person name="Culley D."/>
            <person name="Crous P.W."/>
            <person name="Fauchery L."/>
            <person name="Girlanda M."/>
            <person name="Hayes R.D."/>
            <person name="Keri Z."/>
            <person name="LaButti K."/>
            <person name="Lipzen A."/>
            <person name="Lombard V."/>
            <person name="Magnuson J."/>
            <person name="Maillard F."/>
            <person name="Murat C."/>
            <person name="Nolan M."/>
            <person name="Ohm R.A."/>
            <person name="Pangilinan J."/>
            <person name="Pereira M.F."/>
            <person name="Perotto S."/>
            <person name="Peter M."/>
            <person name="Pfister S."/>
            <person name="Riley R."/>
            <person name="Sitrit Y."/>
            <person name="Stielow J.B."/>
            <person name="Szollosi G."/>
            <person name="Zifcakova L."/>
            <person name="Stursova M."/>
            <person name="Spatafora J.W."/>
            <person name="Tedersoo L."/>
            <person name="Vaario L.M."/>
            <person name="Yamada A."/>
            <person name="Yan M."/>
            <person name="Wang P."/>
            <person name="Xu J."/>
            <person name="Bruns T."/>
            <person name="Baldrian P."/>
            <person name="Vilgalys R."/>
            <person name="Dunand C."/>
            <person name="Henrissat B."/>
            <person name="Grigoriev I.V."/>
            <person name="Hibbett D."/>
            <person name="Nagy L.G."/>
            <person name="Martin F.M."/>
        </authorList>
    </citation>
    <scope>NUCLEOTIDE SEQUENCE</scope>
    <source>
        <strain evidence="2">BED1</strain>
    </source>
</reference>
<sequence>MTKSALSFPLKSGSVSNDNSALDGLVTLLRSLNLTQSDSETLISVLNERVLALSGPPRMVTSSPASRAGGQADLVAQPREFPVTTTNMPTVSETGSPVTVAQHIQDDEDMDSLDPIIVNTSPLRAPPTYLVIQPDDPSYSDACVAMADGCVLAQYHKTFYNLPPPPNPPPPFYCITRGRYIGVFSGWENASPKVQGVSRAIFTKVDMLELGEDQVHKAIERSETSQA</sequence>
<evidence type="ECO:0000313" key="3">
    <source>
        <dbReference type="Proteomes" id="UP001194468"/>
    </source>
</evidence>
<dbReference type="InterPro" id="IPR009027">
    <property type="entry name" value="Ribosomal_bL9/RNase_H1_N"/>
</dbReference>
<protein>
    <recommendedName>
        <fullName evidence="1">Ribonuclease H1 N-terminal domain-containing protein</fullName>
    </recommendedName>
</protein>
<keyword evidence="3" id="KW-1185">Reference proteome</keyword>
<dbReference type="Pfam" id="PF01693">
    <property type="entry name" value="Cauli_VI"/>
    <property type="match status" value="1"/>
</dbReference>
<dbReference type="InterPro" id="IPR011320">
    <property type="entry name" value="RNase_H1_N"/>
</dbReference>
<organism evidence="2 3">
    <name type="scientific">Boletus edulis BED1</name>
    <dbReference type="NCBI Taxonomy" id="1328754"/>
    <lineage>
        <taxon>Eukaryota</taxon>
        <taxon>Fungi</taxon>
        <taxon>Dikarya</taxon>
        <taxon>Basidiomycota</taxon>
        <taxon>Agaricomycotina</taxon>
        <taxon>Agaricomycetes</taxon>
        <taxon>Agaricomycetidae</taxon>
        <taxon>Boletales</taxon>
        <taxon>Boletineae</taxon>
        <taxon>Boletaceae</taxon>
        <taxon>Boletoideae</taxon>
        <taxon>Boletus</taxon>
    </lineage>
</organism>
<gene>
    <name evidence="2" type="ORF">L210DRAFT_3508175</name>
</gene>
<dbReference type="AlphaFoldDB" id="A0AAD4G8G6"/>
<reference evidence="2" key="1">
    <citation type="submission" date="2019-10" db="EMBL/GenBank/DDBJ databases">
        <authorList>
            <consortium name="DOE Joint Genome Institute"/>
            <person name="Kuo A."/>
            <person name="Miyauchi S."/>
            <person name="Kiss E."/>
            <person name="Drula E."/>
            <person name="Kohler A."/>
            <person name="Sanchez-Garcia M."/>
            <person name="Andreopoulos B."/>
            <person name="Barry K.W."/>
            <person name="Bonito G."/>
            <person name="Buee M."/>
            <person name="Carver A."/>
            <person name="Chen C."/>
            <person name="Cichocki N."/>
            <person name="Clum A."/>
            <person name="Culley D."/>
            <person name="Crous P.W."/>
            <person name="Fauchery L."/>
            <person name="Girlanda M."/>
            <person name="Hayes R."/>
            <person name="Keri Z."/>
            <person name="LaButti K."/>
            <person name="Lipzen A."/>
            <person name="Lombard V."/>
            <person name="Magnuson J."/>
            <person name="Maillard F."/>
            <person name="Morin E."/>
            <person name="Murat C."/>
            <person name="Nolan M."/>
            <person name="Ohm R."/>
            <person name="Pangilinan J."/>
            <person name="Pereira M."/>
            <person name="Perotto S."/>
            <person name="Peter M."/>
            <person name="Riley R."/>
            <person name="Sitrit Y."/>
            <person name="Stielow B."/>
            <person name="Szollosi G."/>
            <person name="Zifcakova L."/>
            <person name="Stursova M."/>
            <person name="Spatafora J.W."/>
            <person name="Tedersoo L."/>
            <person name="Vaario L.-M."/>
            <person name="Yamada A."/>
            <person name="Yan M."/>
            <person name="Wang P."/>
            <person name="Xu J."/>
            <person name="Bruns T."/>
            <person name="Baldrian P."/>
            <person name="Vilgalys R."/>
            <person name="Henrissat B."/>
            <person name="Grigoriev I.V."/>
            <person name="Hibbett D."/>
            <person name="Nagy L.G."/>
            <person name="Martin F.M."/>
        </authorList>
    </citation>
    <scope>NUCLEOTIDE SEQUENCE</scope>
    <source>
        <strain evidence="2">BED1</strain>
    </source>
</reference>
<dbReference type="SUPFAM" id="SSF55658">
    <property type="entry name" value="L9 N-domain-like"/>
    <property type="match status" value="1"/>
</dbReference>